<feature type="region of interest" description="Disordered" evidence="1">
    <location>
        <begin position="48"/>
        <end position="105"/>
    </location>
</feature>
<name>A0A0H5R2R5_9EUKA</name>
<evidence type="ECO:0000313" key="2">
    <source>
        <dbReference type="EMBL" id="CRZ02189.1"/>
    </source>
</evidence>
<dbReference type="AlphaFoldDB" id="A0A0H5R2R5"/>
<feature type="compositionally biased region" description="Low complexity" evidence="1">
    <location>
        <begin position="51"/>
        <end position="64"/>
    </location>
</feature>
<organism evidence="2">
    <name type="scientific">Spongospora subterranea</name>
    <dbReference type="NCBI Taxonomy" id="70186"/>
    <lineage>
        <taxon>Eukaryota</taxon>
        <taxon>Sar</taxon>
        <taxon>Rhizaria</taxon>
        <taxon>Endomyxa</taxon>
        <taxon>Phytomyxea</taxon>
        <taxon>Plasmodiophorida</taxon>
        <taxon>Plasmodiophoridae</taxon>
        <taxon>Spongospora</taxon>
    </lineage>
</organism>
<dbReference type="EMBL" id="HACM01001747">
    <property type="protein sequence ID" value="CRZ02189.1"/>
    <property type="molecule type" value="Transcribed_RNA"/>
</dbReference>
<reference evidence="2" key="1">
    <citation type="submission" date="2015-04" db="EMBL/GenBank/DDBJ databases">
        <title>The genome sequence of the plant pathogenic Rhizarian Plasmodiophora brassicae reveals insights in its biotrophic life cycle and the origin of chitin synthesis.</title>
        <authorList>
            <person name="Schwelm A."/>
            <person name="Fogelqvist J."/>
            <person name="Knaust A."/>
            <person name="Julke S."/>
            <person name="Lilja T."/>
            <person name="Dhandapani V."/>
            <person name="Bonilla-Rosso G."/>
            <person name="Karlsson M."/>
            <person name="Shevchenko A."/>
            <person name="Choi S.R."/>
            <person name="Kim H.G."/>
            <person name="Park J.Y."/>
            <person name="Lim Y.P."/>
            <person name="Ludwig-Muller J."/>
            <person name="Dixelius C."/>
        </authorList>
    </citation>
    <scope>NUCLEOTIDE SEQUENCE</scope>
    <source>
        <tissue evidence="2">Potato root galls</tissue>
    </source>
</reference>
<protein>
    <submittedName>
        <fullName evidence="2">Uncharacterized protein</fullName>
    </submittedName>
</protein>
<evidence type="ECO:0000256" key="1">
    <source>
        <dbReference type="SAM" id="MobiDB-lite"/>
    </source>
</evidence>
<proteinExistence type="predicted"/>
<sequence>DLPSFNHFLRHWHTYSDAIENLNSIKDPLTSRAVTAQKFRHVIDHDLPVYSPLSRPSSSRQSDMSSRDQSESVPARSHNHRCFQVPTEPQSTQPLVELELNRPES</sequence>
<feature type="non-terminal residue" evidence="2">
    <location>
        <position position="105"/>
    </location>
</feature>
<feature type="non-terminal residue" evidence="2">
    <location>
        <position position="1"/>
    </location>
</feature>
<accession>A0A0H5R2R5</accession>